<gene>
    <name evidence="1" type="ORF">LCGC14_3096540</name>
</gene>
<sequence length="71" mass="8548">MADRYKDRWGNLIAEIIREVVAIEKKPEKSIEDEWIEGTLHQVLRKMCALDRLPPKLWKLKKELTRNLFED</sequence>
<name>A0A0F8YGG2_9ZZZZ</name>
<comment type="caution">
    <text evidence="1">The sequence shown here is derived from an EMBL/GenBank/DDBJ whole genome shotgun (WGS) entry which is preliminary data.</text>
</comment>
<evidence type="ECO:0000313" key="1">
    <source>
        <dbReference type="EMBL" id="KKK53264.1"/>
    </source>
</evidence>
<accession>A0A0F8YGG2</accession>
<proteinExistence type="predicted"/>
<protein>
    <submittedName>
        <fullName evidence="1">Uncharacterized protein</fullName>
    </submittedName>
</protein>
<reference evidence="1" key="1">
    <citation type="journal article" date="2015" name="Nature">
        <title>Complex archaea that bridge the gap between prokaryotes and eukaryotes.</title>
        <authorList>
            <person name="Spang A."/>
            <person name="Saw J.H."/>
            <person name="Jorgensen S.L."/>
            <person name="Zaremba-Niedzwiedzka K."/>
            <person name="Martijn J."/>
            <person name="Lind A.E."/>
            <person name="van Eijk R."/>
            <person name="Schleper C."/>
            <person name="Guy L."/>
            <person name="Ettema T.J."/>
        </authorList>
    </citation>
    <scope>NUCLEOTIDE SEQUENCE</scope>
</reference>
<dbReference type="AlphaFoldDB" id="A0A0F8YGG2"/>
<dbReference type="EMBL" id="LAZR01066597">
    <property type="protein sequence ID" value="KKK53264.1"/>
    <property type="molecule type" value="Genomic_DNA"/>
</dbReference>
<organism evidence="1">
    <name type="scientific">marine sediment metagenome</name>
    <dbReference type="NCBI Taxonomy" id="412755"/>
    <lineage>
        <taxon>unclassified sequences</taxon>
        <taxon>metagenomes</taxon>
        <taxon>ecological metagenomes</taxon>
    </lineage>
</organism>